<evidence type="ECO:0000256" key="1">
    <source>
        <dbReference type="ARBA" id="ARBA00006100"/>
    </source>
</evidence>
<keyword evidence="9" id="KW-0496">Mitochondrion</keyword>
<evidence type="ECO:0000256" key="6">
    <source>
        <dbReference type="ARBA" id="ARBA00023014"/>
    </source>
</evidence>
<feature type="domain" description="Radical SAM core" evidence="10">
    <location>
        <begin position="36"/>
        <end position="272"/>
    </location>
</feature>
<comment type="subcellular location">
    <subcellularLocation>
        <location evidence="9">Mitochondrion</location>
    </subcellularLocation>
</comment>
<comment type="caution">
    <text evidence="11">The sequence shown here is derived from an EMBL/GenBank/DDBJ whole genome shotgun (WGS) entry which is preliminary data.</text>
</comment>
<dbReference type="InterPro" id="IPR004559">
    <property type="entry name" value="HemW-like"/>
</dbReference>
<dbReference type="SFLD" id="SFLDS00029">
    <property type="entry name" value="Radical_SAM"/>
    <property type="match status" value="1"/>
</dbReference>
<dbReference type="Pfam" id="PF04055">
    <property type="entry name" value="Radical_SAM"/>
    <property type="match status" value="1"/>
</dbReference>
<keyword evidence="12" id="KW-1185">Reference proteome</keyword>
<dbReference type="InterPro" id="IPR013785">
    <property type="entry name" value="Aldolase_TIM"/>
</dbReference>
<dbReference type="SFLD" id="SFLDG01065">
    <property type="entry name" value="anaerobic_coproporphyrinogen-I"/>
    <property type="match status" value="1"/>
</dbReference>
<evidence type="ECO:0000256" key="5">
    <source>
        <dbReference type="ARBA" id="ARBA00023004"/>
    </source>
</evidence>
<dbReference type="Pfam" id="PF06969">
    <property type="entry name" value="HemN_C"/>
    <property type="match status" value="1"/>
</dbReference>
<dbReference type="SFLD" id="SFLDF00288">
    <property type="entry name" value="HemN-like__clustered_with_nucl"/>
    <property type="match status" value="1"/>
</dbReference>
<dbReference type="GO" id="GO:0004109">
    <property type="term" value="F:coproporphyrinogen oxidase activity"/>
    <property type="evidence" value="ECO:0007669"/>
    <property type="project" value="InterPro"/>
</dbReference>
<dbReference type="InterPro" id="IPR034505">
    <property type="entry name" value="Coproporphyrinogen-III_oxidase"/>
</dbReference>
<dbReference type="GO" id="GO:0006779">
    <property type="term" value="P:porphyrin-containing compound biosynthetic process"/>
    <property type="evidence" value="ECO:0007669"/>
    <property type="project" value="InterPro"/>
</dbReference>
<dbReference type="NCBIfam" id="TIGR00539">
    <property type="entry name" value="hemN_rel"/>
    <property type="match status" value="1"/>
</dbReference>
<dbReference type="InterPro" id="IPR058240">
    <property type="entry name" value="rSAM_sf"/>
</dbReference>
<dbReference type="GO" id="GO:0051539">
    <property type="term" value="F:4 iron, 4 sulfur cluster binding"/>
    <property type="evidence" value="ECO:0007669"/>
    <property type="project" value="UniProtKB-UniRule"/>
</dbReference>
<dbReference type="SUPFAM" id="SSF102114">
    <property type="entry name" value="Radical SAM enzymes"/>
    <property type="match status" value="1"/>
</dbReference>
<evidence type="ECO:0000313" key="11">
    <source>
        <dbReference type="EMBL" id="CAG5897867.1"/>
    </source>
</evidence>
<dbReference type="InterPro" id="IPR006638">
    <property type="entry name" value="Elp3/MiaA/NifB-like_rSAM"/>
</dbReference>
<accession>A0A8S4AYB1</accession>
<dbReference type="CDD" id="cd01335">
    <property type="entry name" value="Radical_SAM"/>
    <property type="match status" value="1"/>
</dbReference>
<evidence type="ECO:0000259" key="10">
    <source>
        <dbReference type="PROSITE" id="PS51918"/>
    </source>
</evidence>
<evidence type="ECO:0000256" key="8">
    <source>
        <dbReference type="ARBA" id="ARBA00045130"/>
    </source>
</evidence>
<dbReference type="Gene3D" id="3.20.20.70">
    <property type="entry name" value="Aldolase class I"/>
    <property type="match status" value="1"/>
</dbReference>
<protein>
    <recommendedName>
        <fullName evidence="9">Radical S-adenosyl methionine domain-containing protein</fullName>
    </recommendedName>
</protein>
<dbReference type="PANTHER" id="PTHR13932">
    <property type="entry name" value="COPROPORPHYRINIGEN III OXIDASE"/>
    <property type="match status" value="1"/>
</dbReference>
<dbReference type="SMART" id="SM00729">
    <property type="entry name" value="Elp3"/>
    <property type="match status" value="1"/>
</dbReference>
<dbReference type="GO" id="GO:0046872">
    <property type="term" value="F:metal ion binding"/>
    <property type="evidence" value="ECO:0007669"/>
    <property type="project" value="UniProtKB-UniRule"/>
</dbReference>
<evidence type="ECO:0000256" key="2">
    <source>
        <dbReference type="ARBA" id="ARBA00022617"/>
    </source>
</evidence>
<dbReference type="InterPro" id="IPR010723">
    <property type="entry name" value="HemN_C"/>
</dbReference>
<dbReference type="GO" id="GO:0005739">
    <property type="term" value="C:mitochondrion"/>
    <property type="evidence" value="ECO:0007669"/>
    <property type="project" value="UniProtKB-SubCell"/>
</dbReference>
<keyword evidence="3 9" id="KW-0949">S-adenosyl-L-methionine</keyword>
<evidence type="ECO:0000313" key="12">
    <source>
        <dbReference type="Proteomes" id="UP000677803"/>
    </source>
</evidence>
<keyword evidence="5 9" id="KW-0408">Iron</keyword>
<dbReference type="OrthoDB" id="431409at2759"/>
<dbReference type="InterPro" id="IPR007197">
    <property type="entry name" value="rSAM"/>
</dbReference>
<dbReference type="EMBL" id="CAJRST010008890">
    <property type="protein sequence ID" value="CAG5897867.1"/>
    <property type="molecule type" value="Genomic_DNA"/>
</dbReference>
<organism evidence="11 12">
    <name type="scientific">Menidia menidia</name>
    <name type="common">Atlantic silverside</name>
    <dbReference type="NCBI Taxonomy" id="238744"/>
    <lineage>
        <taxon>Eukaryota</taxon>
        <taxon>Metazoa</taxon>
        <taxon>Chordata</taxon>
        <taxon>Craniata</taxon>
        <taxon>Vertebrata</taxon>
        <taxon>Euteleostomi</taxon>
        <taxon>Actinopterygii</taxon>
        <taxon>Neopterygii</taxon>
        <taxon>Teleostei</taxon>
        <taxon>Neoteleostei</taxon>
        <taxon>Acanthomorphata</taxon>
        <taxon>Ovalentaria</taxon>
        <taxon>Atherinomorphae</taxon>
        <taxon>Atheriniformes</taxon>
        <taxon>Atherinopsidae</taxon>
        <taxon>Menidiinae</taxon>
        <taxon>Menidia</taxon>
    </lineage>
</organism>
<comment type="function">
    <text evidence="8 9">May be a heme chaperone, appears to bind heme. Homologous bacterial proteins do not have oxygen-independent coproporphyrinogen-III oxidase activity. Binds 1 [4Fe-4S] cluster. The cluster is coordinated with 3 cysteines and an exchangeable S-adenosyl-L-methionine.</text>
</comment>
<keyword evidence="9" id="KW-0004">4Fe-4S</keyword>
<keyword evidence="9" id="KW-0809">Transit peptide</keyword>
<dbReference type="Proteomes" id="UP000677803">
    <property type="component" value="Unassembled WGS sequence"/>
</dbReference>
<sequence>MRRRRFLEASRTLTALRRRLYGGGVAEDALGRAASPHLTQQASLYVHWPYCLKRCSYCNFNKYIPKEKNDHIMTQCLQREAETLLQLSQVSRISSVFFGGGTPSLAHPSTIAAVLDTVSKRASLPDEAEVTLEVNPTPAGTSRLEDYVRAGVNRFSIGVQSLQDKDLKSLGRDHSSREALQTIAEARRLCPGRVSVDVMFGRPEQTVEAWADELSELLTACDDHVSLYQLTLERGTQLFKQVQSKRAAVPGEDATADMYQCARRTLHQHGFEQYEVSNFARRNSVSHHNLGYWKGQQYIGIGPGAHGRFVPLGEGGVVREARTQTLEPDVWIREVQQRGHGTRRRILLSHLELLEEVLVMGMRMTKGINHKHWEFFSPQMSLDEVFGGSVEVRQLLQSGQLILDDRGLRCSWDGLALLDSILPVLLFELKRQIPQRKPGDLSVYSDG</sequence>
<keyword evidence="4 9" id="KW-0479">Metal-binding</keyword>
<evidence type="ECO:0000256" key="7">
    <source>
        <dbReference type="ARBA" id="ARBA00023186"/>
    </source>
</evidence>
<reference evidence="11" key="1">
    <citation type="submission" date="2021-05" db="EMBL/GenBank/DDBJ databases">
        <authorList>
            <person name="Tigano A."/>
        </authorList>
    </citation>
    <scope>NUCLEOTIDE SEQUENCE</scope>
</reference>
<proteinExistence type="inferred from homology"/>
<evidence type="ECO:0000256" key="4">
    <source>
        <dbReference type="ARBA" id="ARBA00022723"/>
    </source>
</evidence>
<dbReference type="PANTHER" id="PTHR13932:SF5">
    <property type="entry name" value="RADICAL S-ADENOSYL METHIONINE DOMAIN-CONTAINING PROTEIN 1, MITOCHONDRIAL"/>
    <property type="match status" value="1"/>
</dbReference>
<name>A0A8S4AYB1_9TELE</name>
<keyword evidence="6 9" id="KW-0411">Iron-sulfur</keyword>
<evidence type="ECO:0000256" key="9">
    <source>
        <dbReference type="RuleBase" id="RU364116"/>
    </source>
</evidence>
<evidence type="ECO:0000256" key="3">
    <source>
        <dbReference type="ARBA" id="ARBA00022691"/>
    </source>
</evidence>
<gene>
    <name evidence="11" type="ORF">MMEN_LOCUS8915</name>
</gene>
<keyword evidence="2 9" id="KW-0349">Heme</keyword>
<dbReference type="SFLD" id="SFLDF00562">
    <property type="entry name" value="HemN-like__clustered_with_heat"/>
    <property type="match status" value="1"/>
</dbReference>
<dbReference type="PROSITE" id="PS51918">
    <property type="entry name" value="RADICAL_SAM"/>
    <property type="match status" value="1"/>
</dbReference>
<keyword evidence="7 9" id="KW-0143">Chaperone</keyword>
<dbReference type="AlphaFoldDB" id="A0A8S4AYB1"/>
<comment type="similarity">
    <text evidence="1">Belongs to the anaerobic coproporphyrinogen-III oxidase family. HemW subfamily.</text>
</comment>